<keyword evidence="1" id="KW-0540">Nuclease</keyword>
<comment type="function">
    <text evidence="4">5'-3' exonuclease acting preferentially on double-stranded DNA.</text>
</comment>
<dbReference type="SMART" id="SM00279">
    <property type="entry name" value="HhH2"/>
    <property type="match status" value="1"/>
</dbReference>
<evidence type="ECO:0000256" key="4">
    <source>
        <dbReference type="ARBA" id="ARBA00049957"/>
    </source>
</evidence>
<evidence type="ECO:0000259" key="6">
    <source>
        <dbReference type="SMART" id="SM00475"/>
    </source>
</evidence>
<dbReference type="InterPro" id="IPR020045">
    <property type="entry name" value="DNA_polI_H3TH"/>
</dbReference>
<evidence type="ECO:0000256" key="3">
    <source>
        <dbReference type="ARBA" id="ARBA00023125"/>
    </source>
</evidence>
<dbReference type="InterPro" id="IPR029060">
    <property type="entry name" value="PIN-like_dom_sf"/>
</dbReference>
<protein>
    <recommendedName>
        <fullName evidence="5">5'-3' exonuclease</fullName>
    </recommendedName>
</protein>
<dbReference type="PANTHER" id="PTHR42646:SF2">
    <property type="entry name" value="5'-3' EXONUCLEASE FAMILY PROTEIN"/>
    <property type="match status" value="1"/>
</dbReference>
<dbReference type="Proteomes" id="UP001197626">
    <property type="component" value="Chromosome"/>
</dbReference>
<dbReference type="SMART" id="SM00475">
    <property type="entry name" value="53EXOc"/>
    <property type="match status" value="1"/>
</dbReference>
<dbReference type="Gene3D" id="3.40.50.1010">
    <property type="entry name" value="5'-nuclease"/>
    <property type="match status" value="1"/>
</dbReference>
<proteinExistence type="predicted"/>
<evidence type="ECO:0000256" key="1">
    <source>
        <dbReference type="ARBA" id="ARBA00022722"/>
    </source>
</evidence>
<dbReference type="InterPro" id="IPR020046">
    <property type="entry name" value="5-3_exonucl_a-hlix_arch_N"/>
</dbReference>
<keyword evidence="8" id="KW-1185">Reference proteome</keyword>
<keyword evidence="7" id="KW-0269">Exonuclease</keyword>
<evidence type="ECO:0000313" key="7">
    <source>
        <dbReference type="EMBL" id="UEX89171.1"/>
    </source>
</evidence>
<organism evidence="7 8">
    <name type="scientific">Staphylococcus ratti</name>
    <dbReference type="NCBI Taxonomy" id="2892440"/>
    <lineage>
        <taxon>Bacteria</taxon>
        <taxon>Bacillati</taxon>
        <taxon>Bacillota</taxon>
        <taxon>Bacilli</taxon>
        <taxon>Bacillales</taxon>
        <taxon>Staphylococcaceae</taxon>
        <taxon>Staphylococcus</taxon>
    </lineage>
</organism>
<evidence type="ECO:0000313" key="8">
    <source>
        <dbReference type="Proteomes" id="UP001197626"/>
    </source>
</evidence>
<keyword evidence="2" id="KW-0378">Hydrolase</keyword>
<dbReference type="Pfam" id="PF02739">
    <property type="entry name" value="5_3_exonuc_N"/>
    <property type="match status" value="1"/>
</dbReference>
<dbReference type="InterPro" id="IPR036279">
    <property type="entry name" value="5-3_exonuclease_C_sf"/>
</dbReference>
<dbReference type="InterPro" id="IPR038969">
    <property type="entry name" value="FEN"/>
</dbReference>
<name>A0ABY3PA70_9STAP</name>
<gene>
    <name evidence="7" type="ORF">LN051_06185</name>
</gene>
<dbReference type="InterPro" id="IPR008918">
    <property type="entry name" value="HhH2"/>
</dbReference>
<dbReference type="GO" id="GO:0004527">
    <property type="term" value="F:exonuclease activity"/>
    <property type="evidence" value="ECO:0007669"/>
    <property type="project" value="UniProtKB-KW"/>
</dbReference>
<sequence length="295" mass="33858">MTKKILLIDGMALLFRHFYATSVHKQFMRNSNGIPTNGTQGFVRHIFTAIKNAQPTHVAVCWDMGKATFRNDIFDGYKQNRPEPPEELIPQFNHVKQVAEALGFHNLGILNFEADDVMGTIAKQYEANSDTQVIIVTGDRDLLQCATHNVEIWLIKKGFTEYQKYDQNAFTEHYQLHPKQLIDIKAFMGDTADGYPGVKGIGEKTALKLIQQYHSVEGVLENIHALTPGQQKKINTHIEDLKLSKRLAQIEEHVPLNVPELEQQITYEHNIDKTLEVCHLHELYVSYKYLRTLYL</sequence>
<dbReference type="CDD" id="cd09898">
    <property type="entry name" value="H3TH_53EXO"/>
    <property type="match status" value="1"/>
</dbReference>
<reference evidence="7 8" key="1">
    <citation type="journal article" date="2022" name="Pathogens">
        <title>Staphylococcus ratti sp. nov. Isolated from a Lab Rat.</title>
        <authorList>
            <person name="Kovarovic V."/>
            <person name="Sedlacek I."/>
            <person name="Petras P."/>
            <person name="Kralova S."/>
            <person name="Maslanova I."/>
            <person name="Svec P."/>
            <person name="Neumann-Schaal M."/>
            <person name="Botka T."/>
            <person name="Gelbicova T."/>
            <person name="Stankova E."/>
            <person name="Doskar J."/>
            <person name="Pantucek R."/>
        </authorList>
    </citation>
    <scope>NUCLEOTIDE SEQUENCE [LARGE SCALE GENOMIC DNA]</scope>
    <source>
        <strain evidence="7 8">CCM 9025</strain>
    </source>
</reference>
<accession>A0ABY3PA70</accession>
<dbReference type="CDD" id="cd09859">
    <property type="entry name" value="PIN_53EXO"/>
    <property type="match status" value="1"/>
</dbReference>
<dbReference type="EMBL" id="CP086654">
    <property type="protein sequence ID" value="UEX89171.1"/>
    <property type="molecule type" value="Genomic_DNA"/>
</dbReference>
<dbReference type="InterPro" id="IPR002421">
    <property type="entry name" value="5-3_exonuclease"/>
</dbReference>
<evidence type="ECO:0000256" key="5">
    <source>
        <dbReference type="ARBA" id="ARBA00050026"/>
    </source>
</evidence>
<dbReference type="Gene3D" id="1.10.150.20">
    <property type="entry name" value="5' to 3' exonuclease, C-terminal subdomain"/>
    <property type="match status" value="1"/>
</dbReference>
<keyword evidence="3" id="KW-0238">DNA-binding</keyword>
<dbReference type="RefSeq" id="WP_229291675.1">
    <property type="nucleotide sequence ID" value="NZ_CP086654.1"/>
</dbReference>
<dbReference type="SUPFAM" id="SSF47807">
    <property type="entry name" value="5' to 3' exonuclease, C-terminal subdomain"/>
    <property type="match status" value="1"/>
</dbReference>
<feature type="domain" description="5'-3' exonuclease" evidence="6">
    <location>
        <begin position="3"/>
        <end position="266"/>
    </location>
</feature>
<dbReference type="PANTHER" id="PTHR42646">
    <property type="entry name" value="FLAP ENDONUCLEASE XNI"/>
    <property type="match status" value="1"/>
</dbReference>
<evidence type="ECO:0000256" key="2">
    <source>
        <dbReference type="ARBA" id="ARBA00022801"/>
    </source>
</evidence>
<dbReference type="Pfam" id="PF01367">
    <property type="entry name" value="5_3_exonuc"/>
    <property type="match status" value="1"/>
</dbReference>
<dbReference type="SUPFAM" id="SSF88723">
    <property type="entry name" value="PIN domain-like"/>
    <property type="match status" value="1"/>
</dbReference>